<dbReference type="Proteomes" id="UP001255246">
    <property type="component" value="Unassembled WGS sequence"/>
</dbReference>
<evidence type="ECO:0000313" key="5">
    <source>
        <dbReference type="Proteomes" id="UP001255246"/>
    </source>
</evidence>
<evidence type="ECO:0000256" key="3">
    <source>
        <dbReference type="PROSITE-ProRule" id="PRU00339"/>
    </source>
</evidence>
<dbReference type="Pfam" id="PF13174">
    <property type="entry name" value="TPR_6"/>
    <property type="match status" value="1"/>
</dbReference>
<dbReference type="InterPro" id="IPR050498">
    <property type="entry name" value="Ycf3"/>
</dbReference>
<sequence>MKKLCFLILIFISVTNCKKQVDSPRKNTLVIDTLQGKSLLGKALLSKQLVAKDSAKINNYLNAEIEYQLDSTNAEKLIWVGRRRAYLGDFQNAISVFSEGIKKFPKDARFYRHRGHRYISTRQLDKAITDFENAVELIDGTEDQIEPDGIPNRLNKPVSSLHTNIYYHLGLAYYLEANWEKALENFQQCYNASTNDDMRVAASHWLYMILRRMENLEEANEVLEPITKEMDIIENDGYHQLLLFYKGLVAEDSLVGNGSAGASEAVRYGIAHWHHYTGDDEKAKALYEALLSEGNWAGFGYLAAEAELSRL</sequence>
<dbReference type="InterPro" id="IPR019734">
    <property type="entry name" value="TPR_rpt"/>
</dbReference>
<keyword evidence="2 3" id="KW-0802">TPR repeat</keyword>
<dbReference type="InterPro" id="IPR011990">
    <property type="entry name" value="TPR-like_helical_dom_sf"/>
</dbReference>
<dbReference type="PANTHER" id="PTHR44858">
    <property type="entry name" value="TETRATRICOPEPTIDE REPEAT PROTEIN 6"/>
    <property type="match status" value="1"/>
</dbReference>
<organism evidence="4 5">
    <name type="scientific">Croceitalea rosinachiae</name>
    <dbReference type="NCBI Taxonomy" id="3075596"/>
    <lineage>
        <taxon>Bacteria</taxon>
        <taxon>Pseudomonadati</taxon>
        <taxon>Bacteroidota</taxon>
        <taxon>Flavobacteriia</taxon>
        <taxon>Flavobacteriales</taxon>
        <taxon>Flavobacteriaceae</taxon>
        <taxon>Croceitalea</taxon>
    </lineage>
</organism>
<dbReference type="PROSITE" id="PS50005">
    <property type="entry name" value="TPR"/>
    <property type="match status" value="2"/>
</dbReference>
<comment type="caution">
    <text evidence="4">The sequence shown here is derived from an EMBL/GenBank/DDBJ whole genome shotgun (WGS) entry which is preliminary data.</text>
</comment>
<gene>
    <name evidence="4" type="ORF">RM706_03560</name>
</gene>
<proteinExistence type="predicted"/>
<keyword evidence="1" id="KW-0677">Repeat</keyword>
<protein>
    <submittedName>
        <fullName evidence="4">Tetratricopeptide repeat protein</fullName>
    </submittedName>
</protein>
<evidence type="ECO:0000313" key="4">
    <source>
        <dbReference type="EMBL" id="MDT0606088.1"/>
    </source>
</evidence>
<accession>A0ABU3AAJ1</accession>
<reference evidence="4 5" key="1">
    <citation type="submission" date="2023-09" db="EMBL/GenBank/DDBJ databases">
        <authorList>
            <person name="Rey-Velasco X."/>
        </authorList>
    </citation>
    <scope>NUCLEOTIDE SEQUENCE [LARGE SCALE GENOMIC DNA]</scope>
    <source>
        <strain evidence="4 5">F388</strain>
    </source>
</reference>
<name>A0ABU3AAJ1_9FLAO</name>
<dbReference type="SUPFAM" id="SSF48452">
    <property type="entry name" value="TPR-like"/>
    <property type="match status" value="1"/>
</dbReference>
<dbReference type="RefSeq" id="WP_311349649.1">
    <property type="nucleotide sequence ID" value="NZ_JAVRHR010000001.1"/>
</dbReference>
<dbReference type="SMART" id="SM00028">
    <property type="entry name" value="TPR"/>
    <property type="match status" value="2"/>
</dbReference>
<dbReference type="EMBL" id="JAVRHR010000001">
    <property type="protein sequence ID" value="MDT0606088.1"/>
    <property type="molecule type" value="Genomic_DNA"/>
</dbReference>
<evidence type="ECO:0000256" key="1">
    <source>
        <dbReference type="ARBA" id="ARBA00022737"/>
    </source>
</evidence>
<dbReference type="PANTHER" id="PTHR44858:SF1">
    <property type="entry name" value="UDP-N-ACETYLGLUCOSAMINE--PEPTIDE N-ACETYLGLUCOSAMINYLTRANSFERASE SPINDLY-RELATED"/>
    <property type="match status" value="1"/>
</dbReference>
<keyword evidence="5" id="KW-1185">Reference proteome</keyword>
<feature type="repeat" description="TPR" evidence="3">
    <location>
        <begin position="163"/>
        <end position="196"/>
    </location>
</feature>
<evidence type="ECO:0000256" key="2">
    <source>
        <dbReference type="ARBA" id="ARBA00022803"/>
    </source>
</evidence>
<dbReference type="Gene3D" id="1.25.40.10">
    <property type="entry name" value="Tetratricopeptide repeat domain"/>
    <property type="match status" value="1"/>
</dbReference>
<feature type="repeat" description="TPR" evidence="3">
    <location>
        <begin position="108"/>
        <end position="141"/>
    </location>
</feature>